<dbReference type="OrthoDB" id="5625786at2"/>
<dbReference type="RefSeq" id="WP_002686162.1">
    <property type="nucleotide sequence ID" value="NZ_JH600070.1"/>
</dbReference>
<dbReference type="HOGENOM" id="CLU_1387909_0_0_6"/>
<evidence type="ECO:0000313" key="2">
    <source>
        <dbReference type="EMBL" id="EIJ42908.1"/>
    </source>
</evidence>
<keyword evidence="1" id="KW-0732">Signal</keyword>
<feature type="chain" id="PRO_5003668920" evidence="1">
    <location>
        <begin position="20"/>
        <end position="196"/>
    </location>
</feature>
<proteinExistence type="predicted"/>
<dbReference type="STRING" id="395493.BegalDRAFT_2042"/>
<feature type="signal peptide" evidence="1">
    <location>
        <begin position="1"/>
        <end position="19"/>
    </location>
</feature>
<sequence>MKWVYNSVLACLITMPVWAADTLYLEGVSILGSKKNAYISFNGGQVTVNEGDSVGTWTVVKIDSRLVTLAAGNGEVKELPLHAQISVDTPPAAEQKPANTNVNVPFIPDDKVPAGHRKIRTPFGDVLVKDDNNTGTYIPSKALDGASPPENTIPAVPNATNNGNTTASPAVEGQRSITTPFGQLIVKDQNPEKAGQ</sequence>
<dbReference type="AlphaFoldDB" id="I3CH15"/>
<name>I3CH15_9GAMM</name>
<reference evidence="2 3" key="1">
    <citation type="submission" date="2011-11" db="EMBL/GenBank/DDBJ databases">
        <title>Improved High-Quality Draft sequence of Beggiatoa alba B18lD.</title>
        <authorList>
            <consortium name="US DOE Joint Genome Institute"/>
            <person name="Lucas S."/>
            <person name="Han J."/>
            <person name="Lapidus A."/>
            <person name="Cheng J.-F."/>
            <person name="Goodwin L."/>
            <person name="Pitluck S."/>
            <person name="Peters L."/>
            <person name="Mikhailova N."/>
            <person name="Held B."/>
            <person name="Detter J.C."/>
            <person name="Han C."/>
            <person name="Tapia R."/>
            <person name="Land M."/>
            <person name="Hauser L."/>
            <person name="Kyrpides N."/>
            <person name="Ivanova N."/>
            <person name="Pagani I."/>
            <person name="Samuel K."/>
            <person name="Teske A."/>
            <person name="Mueller J."/>
            <person name="Woyke T."/>
        </authorList>
    </citation>
    <scope>NUCLEOTIDE SEQUENCE [LARGE SCALE GENOMIC DNA]</scope>
    <source>
        <strain evidence="2 3">B18LD</strain>
    </source>
</reference>
<dbReference type="Proteomes" id="UP000005744">
    <property type="component" value="Unassembled WGS sequence"/>
</dbReference>
<organism evidence="2 3">
    <name type="scientific">Beggiatoa alba B18LD</name>
    <dbReference type="NCBI Taxonomy" id="395493"/>
    <lineage>
        <taxon>Bacteria</taxon>
        <taxon>Pseudomonadati</taxon>
        <taxon>Pseudomonadota</taxon>
        <taxon>Gammaproteobacteria</taxon>
        <taxon>Thiotrichales</taxon>
        <taxon>Thiotrichaceae</taxon>
        <taxon>Beggiatoa</taxon>
    </lineage>
</organism>
<evidence type="ECO:0000256" key="1">
    <source>
        <dbReference type="SAM" id="SignalP"/>
    </source>
</evidence>
<evidence type="ECO:0000313" key="3">
    <source>
        <dbReference type="Proteomes" id="UP000005744"/>
    </source>
</evidence>
<dbReference type="EMBL" id="JH600070">
    <property type="protein sequence ID" value="EIJ42908.1"/>
    <property type="molecule type" value="Genomic_DNA"/>
</dbReference>
<accession>I3CH15</accession>
<keyword evidence="3" id="KW-1185">Reference proteome</keyword>
<gene>
    <name evidence="2" type="ORF">BegalDRAFT_2042</name>
</gene>
<protein>
    <submittedName>
        <fullName evidence="2">Uncharacterized protein</fullName>
    </submittedName>
</protein>